<sequence>MLFDESSILAAVGDETALSVVETVVMCVVFGFYVAVATIALYFLGQKGSQKLPVLVLFIIQTILILVSGWQFVLWNGSFLDLFFCVFMDSKLDFDQDLAKRIAVCDIHVKGWISMQGWPAYLNLLVGDVVVVWRAWALWESHSGVQWMLVILGICNGVANIVDNLYSSDLKFLDTAGPTMQLFLTNFYLILSLGLNILATMLIAYKTWIHSNTIRLLYAEGHSKRSPSFNVLVFLVESGATFCIIQAGYCTLSILASPSLLDAVPSVFATSTIISNAAAILLAFYPASVTIMSHLMLYRTVYLG</sequence>
<feature type="transmembrane region" description="Helical" evidence="1">
    <location>
        <begin position="148"/>
        <end position="167"/>
    </location>
</feature>
<reference evidence="2" key="1">
    <citation type="submission" date="2020-11" db="EMBL/GenBank/DDBJ databases">
        <authorList>
            <consortium name="DOE Joint Genome Institute"/>
            <person name="Ahrendt S."/>
            <person name="Riley R."/>
            <person name="Andreopoulos W."/>
            <person name="Labutti K."/>
            <person name="Pangilinan J."/>
            <person name="Ruiz-Duenas F.J."/>
            <person name="Barrasa J.M."/>
            <person name="Sanchez-Garcia M."/>
            <person name="Camarero S."/>
            <person name="Miyauchi S."/>
            <person name="Serrano A."/>
            <person name="Linde D."/>
            <person name="Babiker R."/>
            <person name="Drula E."/>
            <person name="Ayuso-Fernandez I."/>
            <person name="Pacheco R."/>
            <person name="Padilla G."/>
            <person name="Ferreira P."/>
            <person name="Barriuso J."/>
            <person name="Kellner H."/>
            <person name="Castanera R."/>
            <person name="Alfaro M."/>
            <person name="Ramirez L."/>
            <person name="Pisabarro A.G."/>
            <person name="Kuo A."/>
            <person name="Tritt A."/>
            <person name="Lipzen A."/>
            <person name="He G."/>
            <person name="Yan M."/>
            <person name="Ng V."/>
            <person name="Cullen D."/>
            <person name="Martin F."/>
            <person name="Rosso M.-N."/>
            <person name="Henrissat B."/>
            <person name="Hibbett D."/>
            <person name="Martinez A.T."/>
            <person name="Grigoriev I.V."/>
        </authorList>
    </citation>
    <scope>NUCLEOTIDE SEQUENCE</scope>
    <source>
        <strain evidence="2">AH 40177</strain>
    </source>
</reference>
<keyword evidence="3" id="KW-1185">Reference proteome</keyword>
<gene>
    <name evidence="2" type="ORF">BDP27DRAFT_297355</name>
</gene>
<organism evidence="2 3">
    <name type="scientific">Rhodocollybia butyracea</name>
    <dbReference type="NCBI Taxonomy" id="206335"/>
    <lineage>
        <taxon>Eukaryota</taxon>
        <taxon>Fungi</taxon>
        <taxon>Dikarya</taxon>
        <taxon>Basidiomycota</taxon>
        <taxon>Agaricomycotina</taxon>
        <taxon>Agaricomycetes</taxon>
        <taxon>Agaricomycetidae</taxon>
        <taxon>Agaricales</taxon>
        <taxon>Marasmiineae</taxon>
        <taxon>Omphalotaceae</taxon>
        <taxon>Rhodocollybia</taxon>
    </lineage>
</organism>
<dbReference type="AlphaFoldDB" id="A0A9P5U1B2"/>
<feature type="transmembrane region" description="Helical" evidence="1">
    <location>
        <begin position="267"/>
        <end position="287"/>
    </location>
</feature>
<dbReference type="EMBL" id="JADNRY010000179">
    <property type="protein sequence ID" value="KAF9062194.1"/>
    <property type="molecule type" value="Genomic_DNA"/>
</dbReference>
<feature type="transmembrane region" description="Helical" evidence="1">
    <location>
        <begin position="52"/>
        <end position="73"/>
    </location>
</feature>
<evidence type="ECO:0000256" key="1">
    <source>
        <dbReference type="SAM" id="Phobius"/>
    </source>
</evidence>
<evidence type="ECO:0000313" key="3">
    <source>
        <dbReference type="Proteomes" id="UP000772434"/>
    </source>
</evidence>
<keyword evidence="1" id="KW-0812">Transmembrane</keyword>
<comment type="caution">
    <text evidence="2">The sequence shown here is derived from an EMBL/GenBank/DDBJ whole genome shotgun (WGS) entry which is preliminary data.</text>
</comment>
<keyword evidence="1" id="KW-1133">Transmembrane helix</keyword>
<feature type="transmembrane region" description="Helical" evidence="1">
    <location>
        <begin position="229"/>
        <end position="255"/>
    </location>
</feature>
<evidence type="ECO:0000313" key="2">
    <source>
        <dbReference type="EMBL" id="KAF9062194.1"/>
    </source>
</evidence>
<accession>A0A9P5U1B2</accession>
<feature type="transmembrane region" description="Helical" evidence="1">
    <location>
        <begin position="118"/>
        <end position="136"/>
    </location>
</feature>
<feature type="transmembrane region" description="Helical" evidence="1">
    <location>
        <begin position="20"/>
        <end position="45"/>
    </location>
</feature>
<name>A0A9P5U1B2_9AGAR</name>
<proteinExistence type="predicted"/>
<dbReference type="OrthoDB" id="2744793at2759"/>
<dbReference type="Proteomes" id="UP000772434">
    <property type="component" value="Unassembled WGS sequence"/>
</dbReference>
<keyword evidence="1" id="KW-0472">Membrane</keyword>
<protein>
    <submittedName>
        <fullName evidence="2">Uncharacterized protein</fullName>
    </submittedName>
</protein>
<feature type="transmembrane region" description="Helical" evidence="1">
    <location>
        <begin position="187"/>
        <end position="208"/>
    </location>
</feature>